<dbReference type="GO" id="GO:0005886">
    <property type="term" value="C:plasma membrane"/>
    <property type="evidence" value="ECO:0007669"/>
    <property type="project" value="UniProtKB-SubCell"/>
</dbReference>
<dbReference type="PANTHER" id="PTHR43386">
    <property type="entry name" value="OLIGOPEPTIDE TRANSPORT SYSTEM PERMEASE PROTEIN APPC"/>
    <property type="match status" value="1"/>
</dbReference>
<keyword evidence="3" id="KW-1003">Cell membrane</keyword>
<dbReference type="InterPro" id="IPR000515">
    <property type="entry name" value="MetI-like"/>
</dbReference>
<dbReference type="SUPFAM" id="SSF161098">
    <property type="entry name" value="MetI-like"/>
    <property type="match status" value="1"/>
</dbReference>
<dbReference type="InterPro" id="IPR035906">
    <property type="entry name" value="MetI-like_sf"/>
</dbReference>
<keyword evidence="10" id="KW-1185">Reference proteome</keyword>
<keyword evidence="5 7" id="KW-1133">Transmembrane helix</keyword>
<name>A0A2N7UAU5_9GAMM</name>
<proteinExistence type="inferred from homology"/>
<gene>
    <name evidence="9" type="ORF">C1H69_02355</name>
</gene>
<evidence type="ECO:0000256" key="3">
    <source>
        <dbReference type="ARBA" id="ARBA00022475"/>
    </source>
</evidence>
<dbReference type="CDD" id="cd06261">
    <property type="entry name" value="TM_PBP2"/>
    <property type="match status" value="1"/>
</dbReference>
<keyword evidence="4 7" id="KW-0812">Transmembrane</keyword>
<evidence type="ECO:0000313" key="9">
    <source>
        <dbReference type="EMBL" id="PMR77559.1"/>
    </source>
</evidence>
<dbReference type="Pfam" id="PF00528">
    <property type="entry name" value="BPD_transp_1"/>
    <property type="match status" value="1"/>
</dbReference>
<evidence type="ECO:0000256" key="7">
    <source>
        <dbReference type="RuleBase" id="RU363032"/>
    </source>
</evidence>
<feature type="domain" description="ABC transmembrane type-1" evidence="8">
    <location>
        <begin position="3"/>
        <end position="192"/>
    </location>
</feature>
<dbReference type="Gene3D" id="1.10.3720.10">
    <property type="entry name" value="MetI-like"/>
    <property type="match status" value="1"/>
</dbReference>
<dbReference type="Proteomes" id="UP000235803">
    <property type="component" value="Unassembled WGS sequence"/>
</dbReference>
<dbReference type="PANTHER" id="PTHR43386:SF25">
    <property type="entry name" value="PEPTIDE ABC TRANSPORTER PERMEASE PROTEIN"/>
    <property type="match status" value="1"/>
</dbReference>
<feature type="transmembrane region" description="Helical" evidence="7">
    <location>
        <begin position="52"/>
        <end position="85"/>
    </location>
</feature>
<dbReference type="PROSITE" id="PS50928">
    <property type="entry name" value="ABC_TM1"/>
    <property type="match status" value="1"/>
</dbReference>
<protein>
    <submittedName>
        <fullName evidence="9">ABC transporter permease</fullName>
    </submittedName>
</protein>
<comment type="caution">
    <text evidence="9">The sequence shown here is derived from an EMBL/GenBank/DDBJ whole genome shotgun (WGS) entry which is preliminary data.</text>
</comment>
<comment type="similarity">
    <text evidence="7">Belongs to the binding-protein-dependent transport system permease family.</text>
</comment>
<dbReference type="EMBL" id="PNRF01000007">
    <property type="protein sequence ID" value="PMR77559.1"/>
    <property type="molecule type" value="Genomic_DNA"/>
</dbReference>
<comment type="subcellular location">
    <subcellularLocation>
        <location evidence="1 7">Cell membrane</location>
        <topology evidence="1 7">Multi-pass membrane protein</topology>
    </subcellularLocation>
</comment>
<evidence type="ECO:0000256" key="6">
    <source>
        <dbReference type="ARBA" id="ARBA00023136"/>
    </source>
</evidence>
<sequence length="213" mass="22446">MGSRTTLAISVGGVTLAFFIGGCLALLGLALGRVSERLVFGGIDLARAMPDILLALLLIVALGSGAVPVAIALGVSFSPFFAYVARTAYKREMAQDYVRAARLFGGGRLHVLLRHVLPNIAGGLVTQAAIILPRCIVTESVLSFLGLGSSPDAPTWGRMISDASRFIEQAPHAILAPMLTLVLLTVSLLLVGDYSRARLDPLRGARNRQGVMP</sequence>
<evidence type="ECO:0000256" key="1">
    <source>
        <dbReference type="ARBA" id="ARBA00004651"/>
    </source>
</evidence>
<evidence type="ECO:0000256" key="5">
    <source>
        <dbReference type="ARBA" id="ARBA00022989"/>
    </source>
</evidence>
<feature type="transmembrane region" description="Helical" evidence="7">
    <location>
        <begin position="7"/>
        <end position="32"/>
    </location>
</feature>
<organism evidence="9 10">
    <name type="scientific">Billgrantia endophytica</name>
    <dbReference type="NCBI Taxonomy" id="2033802"/>
    <lineage>
        <taxon>Bacteria</taxon>
        <taxon>Pseudomonadati</taxon>
        <taxon>Pseudomonadota</taxon>
        <taxon>Gammaproteobacteria</taxon>
        <taxon>Oceanospirillales</taxon>
        <taxon>Halomonadaceae</taxon>
        <taxon>Billgrantia</taxon>
    </lineage>
</organism>
<evidence type="ECO:0000259" key="8">
    <source>
        <dbReference type="PROSITE" id="PS50928"/>
    </source>
</evidence>
<evidence type="ECO:0000256" key="4">
    <source>
        <dbReference type="ARBA" id="ARBA00022692"/>
    </source>
</evidence>
<accession>A0A2N7UAU5</accession>
<evidence type="ECO:0000256" key="2">
    <source>
        <dbReference type="ARBA" id="ARBA00022448"/>
    </source>
</evidence>
<dbReference type="InterPro" id="IPR050366">
    <property type="entry name" value="BP-dependent_transpt_permease"/>
</dbReference>
<feature type="transmembrane region" description="Helical" evidence="7">
    <location>
        <begin position="173"/>
        <end position="192"/>
    </location>
</feature>
<keyword evidence="2 7" id="KW-0813">Transport</keyword>
<dbReference type="PROSITE" id="PS51257">
    <property type="entry name" value="PROKAR_LIPOPROTEIN"/>
    <property type="match status" value="1"/>
</dbReference>
<evidence type="ECO:0000313" key="10">
    <source>
        <dbReference type="Proteomes" id="UP000235803"/>
    </source>
</evidence>
<reference evidence="9 10" key="1">
    <citation type="submission" date="2018-01" db="EMBL/GenBank/DDBJ databases">
        <title>Halomonas endophytica sp. nov., isolated from storage liquid in the stems of Populus euphratica.</title>
        <authorList>
            <person name="Chen C."/>
        </authorList>
    </citation>
    <scope>NUCLEOTIDE SEQUENCE [LARGE SCALE GENOMIC DNA]</scope>
    <source>
        <strain evidence="9 10">MC28</strain>
    </source>
</reference>
<dbReference type="GO" id="GO:0055085">
    <property type="term" value="P:transmembrane transport"/>
    <property type="evidence" value="ECO:0007669"/>
    <property type="project" value="InterPro"/>
</dbReference>
<dbReference type="AlphaFoldDB" id="A0A2N7UAU5"/>
<keyword evidence="6 7" id="KW-0472">Membrane</keyword>